<dbReference type="Pfam" id="PF00460">
    <property type="entry name" value="Flg_bb_rod"/>
    <property type="match status" value="1"/>
</dbReference>
<dbReference type="RefSeq" id="WP_048878460.1">
    <property type="nucleotide sequence ID" value="NZ_BANC01000035.1"/>
</dbReference>
<evidence type="ECO:0000256" key="4">
    <source>
        <dbReference type="ARBA" id="ARBA00023143"/>
    </source>
</evidence>
<comment type="similarity">
    <text evidence="2 8">Belongs to the flagella basal body rod proteins family.</text>
</comment>
<dbReference type="InterPro" id="IPR010930">
    <property type="entry name" value="Flg_bb/hook_C_dom"/>
</dbReference>
<reference evidence="12 13" key="1">
    <citation type="submission" date="2012-11" db="EMBL/GenBank/DDBJ databases">
        <title>Whole genome sequence of Acidocella aminolytica 101 = DSM 11237.</title>
        <authorList>
            <person name="Azuma Y."/>
            <person name="Higashiura N."/>
            <person name="Hirakawa H."/>
            <person name="Matsushita K."/>
        </authorList>
    </citation>
    <scope>NUCLEOTIDE SEQUENCE [LARGE SCALE GENOMIC DNA]</scope>
    <source>
        <strain evidence="13">101 / DSM 11237</strain>
    </source>
</reference>
<evidence type="ECO:0000313" key="12">
    <source>
        <dbReference type="EMBL" id="GAN80036.1"/>
    </source>
</evidence>
<dbReference type="GO" id="GO:0071978">
    <property type="term" value="P:bacterial-type flagellum-dependent swarming motility"/>
    <property type="evidence" value="ECO:0007669"/>
    <property type="project" value="TreeGrafter"/>
</dbReference>
<evidence type="ECO:0000256" key="7">
    <source>
        <dbReference type="NCBIfam" id="TIGR02488"/>
    </source>
</evidence>
<dbReference type="OrthoDB" id="9804559at2"/>
<keyword evidence="13" id="KW-1185">Reference proteome</keyword>
<evidence type="ECO:0000259" key="11">
    <source>
        <dbReference type="Pfam" id="PF22692"/>
    </source>
</evidence>
<evidence type="ECO:0000259" key="10">
    <source>
        <dbReference type="Pfam" id="PF06429"/>
    </source>
</evidence>
<comment type="caution">
    <text evidence="12">The sequence shown here is derived from an EMBL/GenBank/DDBJ whole genome shotgun (WGS) entry which is preliminary data.</text>
</comment>
<evidence type="ECO:0000256" key="2">
    <source>
        <dbReference type="ARBA" id="ARBA00009677"/>
    </source>
</evidence>
<keyword evidence="12" id="KW-0282">Flagellum</keyword>
<keyword evidence="12" id="KW-0966">Cell projection</keyword>
<dbReference type="InterPro" id="IPR012834">
    <property type="entry name" value="FlgG_G_neg"/>
</dbReference>
<dbReference type="NCBIfam" id="TIGR02488">
    <property type="entry name" value="flgG_G_neg"/>
    <property type="match status" value="1"/>
</dbReference>
<sequence length="264" mass="26974">MNHALDTIATGLAASQTMMDTIANNLSNVNTTGFKSETPEFQTLLYQDGIQPGANSTGQTVYPSGLEIGTGVRVASIKDTLTQGTLTSTGNPLDLAINGSGYFQVQMPNGQTTYTRDGAFQLNSTGQLVTSSGYSVLPNITIPSNATSVTIGTDGTVSVTLPGSSTASQVGQIQLASFVNPQGLQPLGGNLFASTTSSGTAVTGAPQSNGLGSVNQSYLESSNVDVVQSMVNMISAERAYQLGTQVASAVDNQLNYLAQAAAGA</sequence>
<dbReference type="InterPro" id="IPR019776">
    <property type="entry name" value="Flagellar_basal_body_rod_CS"/>
</dbReference>
<dbReference type="SUPFAM" id="SSF117143">
    <property type="entry name" value="Flagellar hook protein flgE"/>
    <property type="match status" value="1"/>
</dbReference>
<dbReference type="EMBL" id="BANC01000035">
    <property type="protein sequence ID" value="GAN80036.1"/>
    <property type="molecule type" value="Genomic_DNA"/>
</dbReference>
<dbReference type="AlphaFoldDB" id="A0A0D6PFA1"/>
<dbReference type="PANTHER" id="PTHR30435">
    <property type="entry name" value="FLAGELLAR PROTEIN"/>
    <property type="match status" value="1"/>
</dbReference>
<accession>A0A0D6PFA1</accession>
<dbReference type="Proteomes" id="UP000032668">
    <property type="component" value="Unassembled WGS sequence"/>
</dbReference>
<dbReference type="Pfam" id="PF22692">
    <property type="entry name" value="LlgE_F_G_D1"/>
    <property type="match status" value="1"/>
</dbReference>
<evidence type="ECO:0000313" key="13">
    <source>
        <dbReference type="Proteomes" id="UP000032668"/>
    </source>
</evidence>
<evidence type="ECO:0000256" key="3">
    <source>
        <dbReference type="ARBA" id="ARBA00017948"/>
    </source>
</evidence>
<evidence type="ECO:0000256" key="1">
    <source>
        <dbReference type="ARBA" id="ARBA00004117"/>
    </source>
</evidence>
<evidence type="ECO:0000256" key="8">
    <source>
        <dbReference type="RuleBase" id="RU362116"/>
    </source>
</evidence>
<feature type="domain" description="Flagellar basal-body/hook protein C-terminal" evidence="10">
    <location>
        <begin position="216"/>
        <end position="259"/>
    </location>
</feature>
<dbReference type="InterPro" id="IPR037925">
    <property type="entry name" value="FlgE/F/G-like"/>
</dbReference>
<organism evidence="12 13">
    <name type="scientific">Acidocella aminolytica 101 = DSM 11237</name>
    <dbReference type="NCBI Taxonomy" id="1120923"/>
    <lineage>
        <taxon>Bacteria</taxon>
        <taxon>Pseudomonadati</taxon>
        <taxon>Pseudomonadota</taxon>
        <taxon>Alphaproteobacteria</taxon>
        <taxon>Acetobacterales</taxon>
        <taxon>Acidocellaceae</taxon>
        <taxon>Acidocella</taxon>
    </lineage>
</organism>
<dbReference type="InterPro" id="IPR001444">
    <property type="entry name" value="Flag_bb_rod_N"/>
</dbReference>
<name>A0A0D6PFA1_9PROT</name>
<protein>
    <recommendedName>
        <fullName evidence="3 7">Flagellar basal-body rod protein FlgG</fullName>
    </recommendedName>
    <alternativeName>
        <fullName evidence="6 8">Distal rod protein</fullName>
    </alternativeName>
</protein>
<dbReference type="NCBIfam" id="TIGR03506">
    <property type="entry name" value="FlgEFG_subfam"/>
    <property type="match status" value="2"/>
</dbReference>
<evidence type="ECO:0000259" key="9">
    <source>
        <dbReference type="Pfam" id="PF00460"/>
    </source>
</evidence>
<comment type="subunit">
    <text evidence="5 8">The basal body constitutes a major portion of the flagellar organelle and consists of four rings (L,P,S, and M) mounted on a central rod. The rod consists of about 26 subunits of FlgG in the distal portion, and FlgB, FlgC and FlgF are thought to build up the proximal portion of the rod with about 6 subunits each.</text>
</comment>
<keyword evidence="12" id="KW-0969">Cilium</keyword>
<evidence type="ECO:0000256" key="5">
    <source>
        <dbReference type="ARBA" id="ARBA00025933"/>
    </source>
</evidence>
<feature type="domain" description="Flagellar hook protein FlgE/F/G-like D1" evidence="11">
    <location>
        <begin position="96"/>
        <end position="159"/>
    </location>
</feature>
<dbReference type="PROSITE" id="PS00588">
    <property type="entry name" value="FLAGELLA_BB_ROD"/>
    <property type="match status" value="1"/>
</dbReference>
<evidence type="ECO:0000256" key="6">
    <source>
        <dbReference type="ARBA" id="ARBA00032912"/>
    </source>
</evidence>
<keyword evidence="4 8" id="KW-0975">Bacterial flagellum</keyword>
<dbReference type="InterPro" id="IPR020013">
    <property type="entry name" value="Flagellar_FlgE/F/G"/>
</dbReference>
<comment type="subcellular location">
    <subcellularLocation>
        <location evidence="1 8">Bacterial flagellum basal body</location>
    </subcellularLocation>
</comment>
<dbReference type="InterPro" id="IPR053967">
    <property type="entry name" value="LlgE_F_G-like_D1"/>
</dbReference>
<proteinExistence type="inferred from homology"/>
<dbReference type="GO" id="GO:0009426">
    <property type="term" value="C:bacterial-type flagellum basal body, distal rod"/>
    <property type="evidence" value="ECO:0007669"/>
    <property type="project" value="UniProtKB-UniRule"/>
</dbReference>
<dbReference type="PANTHER" id="PTHR30435:SF19">
    <property type="entry name" value="FLAGELLAR BASAL-BODY ROD PROTEIN FLGG"/>
    <property type="match status" value="1"/>
</dbReference>
<gene>
    <name evidence="12" type="ORF">Aam_035_043</name>
</gene>
<dbReference type="STRING" id="1120923.SAMN02746095_02053"/>
<dbReference type="Pfam" id="PF06429">
    <property type="entry name" value="Flg_bbr_C"/>
    <property type="match status" value="1"/>
</dbReference>
<feature type="domain" description="Flagellar basal body rod protein N-terminal" evidence="9">
    <location>
        <begin position="5"/>
        <end position="35"/>
    </location>
</feature>